<keyword evidence="1" id="KW-1133">Transmembrane helix</keyword>
<name>A0AAJ6IDZ8_ACIJO</name>
<dbReference type="Proteomes" id="UP001157887">
    <property type="component" value="Unassembled WGS sequence"/>
</dbReference>
<accession>A0AAJ6IDZ8</accession>
<organism evidence="3 4">
    <name type="scientific">Acinetobacter johnsonii</name>
    <dbReference type="NCBI Taxonomy" id="40214"/>
    <lineage>
        <taxon>Bacteria</taxon>
        <taxon>Pseudomonadati</taxon>
        <taxon>Pseudomonadota</taxon>
        <taxon>Gammaproteobacteria</taxon>
        <taxon>Moraxellales</taxon>
        <taxon>Moraxellaceae</taxon>
        <taxon>Acinetobacter</taxon>
    </lineage>
</organism>
<keyword evidence="4" id="KW-1185">Reference proteome</keyword>
<reference evidence="2" key="1">
    <citation type="submission" date="2022-09" db="EMBL/GenBank/DDBJ databases">
        <title>Intensive care unit water sources are persistently colonized with multi-drug resistant bacteria and are the site of extensive horizontal gene transfer of antibiotic resistance genes.</title>
        <authorList>
            <person name="Diorio-Toth L."/>
        </authorList>
    </citation>
    <scope>NUCLEOTIDE SEQUENCE</scope>
    <source>
        <strain evidence="2">GD04065</strain>
    </source>
</reference>
<proteinExistence type="predicted"/>
<gene>
    <name evidence="2" type="ORF">N7566_15780</name>
    <name evidence="3" type="ORF">QBJ73_13885</name>
</gene>
<dbReference type="Proteomes" id="UP001244586">
    <property type="component" value="Chromosome"/>
</dbReference>
<protein>
    <submittedName>
        <fullName evidence="3">Uncharacterized protein</fullName>
    </submittedName>
</protein>
<dbReference type="EMBL" id="JAOECG010000032">
    <property type="protein sequence ID" value="MDG9788414.1"/>
    <property type="molecule type" value="Genomic_DNA"/>
</dbReference>
<reference evidence="3 4" key="2">
    <citation type="submission" date="2023-04" db="EMBL/GenBank/DDBJ databases">
        <title>Acinetobacter johnsonii isolate AYTCM encoding NDM-1, OXA-58 and PER-1.</title>
        <authorList>
            <person name="Tian C."/>
            <person name="Wang S."/>
            <person name="Fan X."/>
            <person name="Xia D."/>
        </authorList>
    </citation>
    <scope>NUCLEOTIDE SEQUENCE [LARGE SCALE GENOMIC DNA]</scope>
    <source>
        <strain evidence="3 4">AYTCM</strain>
    </source>
</reference>
<evidence type="ECO:0000313" key="3">
    <source>
        <dbReference type="EMBL" id="WMG17462.1"/>
    </source>
</evidence>
<evidence type="ECO:0000313" key="4">
    <source>
        <dbReference type="Proteomes" id="UP001244586"/>
    </source>
</evidence>
<keyword evidence="1" id="KW-0812">Transmembrane</keyword>
<dbReference type="RefSeq" id="WP_029574996.1">
    <property type="nucleotide sequence ID" value="NZ_CANMLB010000013.1"/>
</dbReference>
<sequence length="59" mass="6720">MRDNNTKFLVKFLGATMEAMNLKPESFVKIFWNLALIAIALMATRTLLNIISFYVGLPQ</sequence>
<evidence type="ECO:0000256" key="1">
    <source>
        <dbReference type="SAM" id="Phobius"/>
    </source>
</evidence>
<evidence type="ECO:0000313" key="2">
    <source>
        <dbReference type="EMBL" id="MDG9788414.1"/>
    </source>
</evidence>
<feature type="transmembrane region" description="Helical" evidence="1">
    <location>
        <begin position="30"/>
        <end position="57"/>
    </location>
</feature>
<dbReference type="AlphaFoldDB" id="A0AAJ6IDZ8"/>
<dbReference type="EMBL" id="CP121776">
    <property type="protein sequence ID" value="WMG17462.1"/>
    <property type="molecule type" value="Genomic_DNA"/>
</dbReference>
<keyword evidence="1" id="KW-0472">Membrane</keyword>